<dbReference type="GO" id="GO:0043165">
    <property type="term" value="P:Gram-negative-bacterium-type cell outer membrane assembly"/>
    <property type="evidence" value="ECO:0007669"/>
    <property type="project" value="UniProtKB-UniRule"/>
</dbReference>
<keyword evidence="4" id="KW-0564">Palmitate</keyword>
<dbReference type="RefSeq" id="WP_117173144.1">
    <property type="nucleotide sequence ID" value="NZ_QFZK01000001.1"/>
</dbReference>
<dbReference type="SUPFAM" id="SSF50998">
    <property type="entry name" value="Quinoprotein alcohol dehydrogenase-like"/>
    <property type="match status" value="1"/>
</dbReference>
<evidence type="ECO:0000313" key="7">
    <source>
        <dbReference type="EMBL" id="RFO98490.1"/>
    </source>
</evidence>
<evidence type="ECO:0000313" key="8">
    <source>
        <dbReference type="Proteomes" id="UP000260665"/>
    </source>
</evidence>
<dbReference type="Pfam" id="PF13360">
    <property type="entry name" value="PQQ_2"/>
    <property type="match status" value="1"/>
</dbReference>
<keyword evidence="3 4" id="KW-0998">Cell outer membrane</keyword>
<feature type="signal peptide" evidence="5">
    <location>
        <begin position="1"/>
        <end position="17"/>
    </location>
</feature>
<dbReference type="EMBL" id="QFZK01000001">
    <property type="protein sequence ID" value="RFO98490.1"/>
    <property type="molecule type" value="Genomic_DNA"/>
</dbReference>
<evidence type="ECO:0000256" key="5">
    <source>
        <dbReference type="SAM" id="SignalP"/>
    </source>
</evidence>
<dbReference type="PANTHER" id="PTHR34512:SF30">
    <property type="entry name" value="OUTER MEMBRANE PROTEIN ASSEMBLY FACTOR BAMB"/>
    <property type="match status" value="1"/>
</dbReference>
<dbReference type="InterPro" id="IPR002372">
    <property type="entry name" value="PQQ_rpt_dom"/>
</dbReference>
<comment type="function">
    <text evidence="4">Part of the outer membrane protein assembly complex, which is involved in assembly and insertion of beta-barrel proteins into the outer membrane.</text>
</comment>
<evidence type="ECO:0000256" key="4">
    <source>
        <dbReference type="HAMAP-Rule" id="MF_00923"/>
    </source>
</evidence>
<dbReference type="Gene3D" id="2.130.10.10">
    <property type="entry name" value="YVTN repeat-like/Quinoprotein amine dehydrogenase"/>
    <property type="match status" value="1"/>
</dbReference>
<name>A0A3E1RIR6_9BURK</name>
<dbReference type="Proteomes" id="UP000260665">
    <property type="component" value="Unassembled WGS sequence"/>
</dbReference>
<dbReference type="NCBIfam" id="TIGR03300">
    <property type="entry name" value="assembly_YfgL"/>
    <property type="match status" value="1"/>
</dbReference>
<organism evidence="7 8">
    <name type="scientific">Rhodoferax lacus</name>
    <dbReference type="NCBI Taxonomy" id="2184758"/>
    <lineage>
        <taxon>Bacteria</taxon>
        <taxon>Pseudomonadati</taxon>
        <taxon>Pseudomonadota</taxon>
        <taxon>Betaproteobacteria</taxon>
        <taxon>Burkholderiales</taxon>
        <taxon>Comamonadaceae</taxon>
        <taxon>Rhodoferax</taxon>
    </lineage>
</organism>
<dbReference type="InterPro" id="IPR011047">
    <property type="entry name" value="Quinoprotein_ADH-like_sf"/>
</dbReference>
<reference evidence="7 8" key="1">
    <citation type="submission" date="2018-05" db="EMBL/GenBank/DDBJ databases">
        <title>Rhodoferax soyangensis sp.nov., isolated from an oligotrophic freshwater lake.</title>
        <authorList>
            <person name="Park M."/>
        </authorList>
    </citation>
    <scope>NUCLEOTIDE SEQUENCE [LARGE SCALE GENOMIC DNA]</scope>
    <source>
        <strain evidence="7 8">IMCC26218</strain>
    </source>
</reference>
<proteinExistence type="inferred from homology"/>
<dbReference type="HAMAP" id="MF_00923">
    <property type="entry name" value="OM_assembly_BamB"/>
    <property type="match status" value="1"/>
</dbReference>
<evidence type="ECO:0000259" key="6">
    <source>
        <dbReference type="Pfam" id="PF13360"/>
    </source>
</evidence>
<keyword evidence="1 4" id="KW-0732">Signal</keyword>
<comment type="caution">
    <text evidence="7">The sequence shown here is derived from an EMBL/GenBank/DDBJ whole genome shotgun (WGS) entry which is preliminary data.</text>
</comment>
<protein>
    <recommendedName>
        <fullName evidence="4">Outer membrane protein assembly factor BamB</fullName>
    </recommendedName>
</protein>
<accession>A0A3E1RIR6</accession>
<dbReference type="PANTHER" id="PTHR34512">
    <property type="entry name" value="CELL SURFACE PROTEIN"/>
    <property type="match status" value="1"/>
</dbReference>
<feature type="domain" description="Pyrrolo-quinoline quinone repeat" evidence="6">
    <location>
        <begin position="66"/>
        <end position="293"/>
    </location>
</feature>
<sequence>MRSLFAMLLVSLLAACAGVDRPKPAPLPENVPLLGVRAVWSVAIGSVDFPLDVRVVDGRAYLASTDGTVAVLDAQTGADVWRTKLDTPLSAGVGSDGRYAAVVSRTSELLVLDAGKLVWKQKLKALTLTAPLVAGGRVFTLSADRTVVAFDAASGQRLWQQQKAGDALVLGQSGLLTAVGDTLVVGYGGRVAGLNPLTGATRWETAVVSARGTNEVERLVDVVSGYSREGNQICVRAFQYAVACLDASTGKSLWSKPANGSTGVAGDASMVYGTEADGKLSAWNRKDGEKAWTLDRYRFRVLSAPLVAGRSLLFGDDAGNLHVLSKTDGAPLNRIKTDDSGLSVAPVLAGKTLLVVSRRGTVYAFRPE</sequence>
<dbReference type="InterPro" id="IPR015943">
    <property type="entry name" value="WD40/YVTN_repeat-like_dom_sf"/>
</dbReference>
<gene>
    <name evidence="4 7" type="primary">bamB</name>
    <name evidence="7" type="ORF">DIC66_00950</name>
</gene>
<keyword evidence="2 4" id="KW-0472">Membrane</keyword>
<evidence type="ECO:0000256" key="2">
    <source>
        <dbReference type="ARBA" id="ARBA00023136"/>
    </source>
</evidence>
<dbReference type="GO" id="GO:0051205">
    <property type="term" value="P:protein insertion into membrane"/>
    <property type="evidence" value="ECO:0007669"/>
    <property type="project" value="UniProtKB-UniRule"/>
</dbReference>
<keyword evidence="4" id="KW-0449">Lipoprotein</keyword>
<comment type="similarity">
    <text evidence="4">Belongs to the BamB family.</text>
</comment>
<feature type="chain" id="PRO_5017841236" description="Outer membrane protein assembly factor BamB" evidence="5">
    <location>
        <begin position="18"/>
        <end position="368"/>
    </location>
</feature>
<dbReference type="InterPro" id="IPR018391">
    <property type="entry name" value="PQQ_b-propeller_rpt"/>
</dbReference>
<comment type="subunit">
    <text evidence="4">Part of the Bam complex.</text>
</comment>
<dbReference type="InterPro" id="IPR017687">
    <property type="entry name" value="BamB"/>
</dbReference>
<dbReference type="AlphaFoldDB" id="A0A3E1RIR6"/>
<dbReference type="OrthoDB" id="5173551at2"/>
<dbReference type="GO" id="GO:0009279">
    <property type="term" value="C:cell outer membrane"/>
    <property type="evidence" value="ECO:0007669"/>
    <property type="project" value="UniProtKB-SubCell"/>
</dbReference>
<dbReference type="PROSITE" id="PS51257">
    <property type="entry name" value="PROKAR_LIPOPROTEIN"/>
    <property type="match status" value="1"/>
</dbReference>
<comment type="subcellular location">
    <subcellularLocation>
        <location evidence="4">Cell outer membrane</location>
        <topology evidence="4">Lipid-anchor</topology>
    </subcellularLocation>
</comment>
<dbReference type="SMART" id="SM00564">
    <property type="entry name" value="PQQ"/>
    <property type="match status" value="5"/>
</dbReference>
<keyword evidence="8" id="KW-1185">Reference proteome</keyword>
<evidence type="ECO:0000256" key="1">
    <source>
        <dbReference type="ARBA" id="ARBA00022729"/>
    </source>
</evidence>
<evidence type="ECO:0000256" key="3">
    <source>
        <dbReference type="ARBA" id="ARBA00023237"/>
    </source>
</evidence>